<evidence type="ECO:0000259" key="16">
    <source>
        <dbReference type="PROSITE" id="PS50076"/>
    </source>
</evidence>
<dbReference type="InterPro" id="IPR001305">
    <property type="entry name" value="HSP_DnaJ_Cys-rich_dom"/>
</dbReference>
<dbReference type="HAMAP" id="MF_01152">
    <property type="entry name" value="DnaJ"/>
    <property type="match status" value="1"/>
</dbReference>
<dbReference type="PROSITE" id="PS00636">
    <property type="entry name" value="DNAJ_1"/>
    <property type="match status" value="1"/>
</dbReference>
<comment type="subcellular location">
    <subcellularLocation>
        <location evidence="1 14">Cytoplasm</location>
    </subcellularLocation>
</comment>
<dbReference type="GO" id="GO:0031072">
    <property type="term" value="F:heat shock protein binding"/>
    <property type="evidence" value="ECO:0007669"/>
    <property type="project" value="InterPro"/>
</dbReference>
<feature type="binding site" evidence="14">
    <location>
        <position position="172"/>
    </location>
    <ligand>
        <name>Zn(2+)</name>
        <dbReference type="ChEBI" id="CHEBI:29105"/>
        <label>2</label>
    </ligand>
</feature>
<feature type="binding site" evidence="14">
    <location>
        <position position="175"/>
    </location>
    <ligand>
        <name>Zn(2+)</name>
        <dbReference type="ChEBI" id="CHEBI:29105"/>
        <label>2</label>
    </ligand>
</feature>
<evidence type="ECO:0000256" key="14">
    <source>
        <dbReference type="HAMAP-Rule" id="MF_01152"/>
    </source>
</evidence>
<comment type="cofactor">
    <cofactor evidence="14">
        <name>Zn(2+)</name>
        <dbReference type="ChEBI" id="CHEBI:29105"/>
    </cofactor>
    <text evidence="14">Binds 2 Zn(2+) ions per monomer.</text>
</comment>
<feature type="binding site" evidence="14">
    <location>
        <position position="158"/>
    </location>
    <ligand>
        <name>Zn(2+)</name>
        <dbReference type="ChEBI" id="CHEBI:29105"/>
        <label>1</label>
    </ligand>
</feature>
<dbReference type="Pfam" id="PF00684">
    <property type="entry name" value="DnaJ_CXXCXGXG"/>
    <property type="match status" value="1"/>
</dbReference>
<dbReference type="GO" id="GO:0042026">
    <property type="term" value="P:protein refolding"/>
    <property type="evidence" value="ECO:0007669"/>
    <property type="project" value="TreeGrafter"/>
</dbReference>
<dbReference type="FunFam" id="1.10.287.110:FF:000034">
    <property type="entry name" value="Chaperone protein DnaJ"/>
    <property type="match status" value="1"/>
</dbReference>
<dbReference type="SMART" id="SM00271">
    <property type="entry name" value="DnaJ"/>
    <property type="match status" value="1"/>
</dbReference>
<keyword evidence="5 14" id="KW-0479">Metal-binding</keyword>
<evidence type="ECO:0000256" key="12">
    <source>
        <dbReference type="ARBA" id="ARBA00061004"/>
    </source>
</evidence>
<dbReference type="PANTHER" id="PTHR43096">
    <property type="entry name" value="DNAJ HOMOLOG 1, MITOCHONDRIAL-RELATED"/>
    <property type="match status" value="1"/>
</dbReference>
<dbReference type="NCBIfam" id="TIGR02349">
    <property type="entry name" value="DnaJ_bact"/>
    <property type="match status" value="1"/>
</dbReference>
<dbReference type="Pfam" id="PF01556">
    <property type="entry name" value="DnaJ_C"/>
    <property type="match status" value="1"/>
</dbReference>
<dbReference type="SUPFAM" id="SSF49493">
    <property type="entry name" value="HSP40/DnaJ peptide-binding domain"/>
    <property type="match status" value="2"/>
</dbReference>
<dbReference type="PRINTS" id="PR00625">
    <property type="entry name" value="JDOMAIN"/>
</dbReference>
<dbReference type="PROSITE" id="PS50076">
    <property type="entry name" value="DNAJ_2"/>
    <property type="match status" value="1"/>
</dbReference>
<evidence type="ECO:0000256" key="4">
    <source>
        <dbReference type="ARBA" id="ARBA00022705"/>
    </source>
</evidence>
<keyword evidence="10 14" id="KW-0143">Chaperone</keyword>
<evidence type="ECO:0000313" key="19">
    <source>
        <dbReference type="Proteomes" id="UP000478417"/>
    </source>
</evidence>
<feature type="binding site" evidence="14">
    <location>
        <position position="208"/>
    </location>
    <ligand>
        <name>Zn(2+)</name>
        <dbReference type="ChEBI" id="CHEBI:29105"/>
        <label>1</label>
    </ligand>
</feature>
<evidence type="ECO:0000313" key="18">
    <source>
        <dbReference type="EMBL" id="NDV62193.1"/>
    </source>
</evidence>
<evidence type="ECO:0000256" key="9">
    <source>
        <dbReference type="ARBA" id="ARBA00023016"/>
    </source>
</evidence>
<dbReference type="InterPro" id="IPR012724">
    <property type="entry name" value="DnaJ"/>
</dbReference>
<dbReference type="FunFam" id="2.10.230.10:FF:000002">
    <property type="entry name" value="Molecular chaperone DnaJ"/>
    <property type="match status" value="1"/>
</dbReference>
<dbReference type="EMBL" id="JAAGNX010000002">
    <property type="protein sequence ID" value="NDV62193.1"/>
    <property type="molecule type" value="Genomic_DNA"/>
</dbReference>
<feature type="binding site" evidence="14">
    <location>
        <position position="197"/>
    </location>
    <ligand>
        <name>Zn(2+)</name>
        <dbReference type="ChEBI" id="CHEBI:29105"/>
        <label>2</label>
    </ligand>
</feature>
<dbReference type="PROSITE" id="PS51188">
    <property type="entry name" value="ZF_CR"/>
    <property type="match status" value="1"/>
</dbReference>
<feature type="binding site" evidence="14">
    <location>
        <position position="194"/>
    </location>
    <ligand>
        <name>Zn(2+)</name>
        <dbReference type="ChEBI" id="CHEBI:29105"/>
        <label>2</label>
    </ligand>
</feature>
<dbReference type="PANTHER" id="PTHR43096:SF52">
    <property type="entry name" value="DNAJ HOMOLOG 1, MITOCHONDRIAL-RELATED"/>
    <property type="match status" value="1"/>
</dbReference>
<feature type="zinc finger region" description="CR-type" evidence="15">
    <location>
        <begin position="142"/>
        <end position="220"/>
    </location>
</feature>
<feature type="binding site" evidence="14">
    <location>
        <position position="155"/>
    </location>
    <ligand>
        <name>Zn(2+)</name>
        <dbReference type="ChEBI" id="CHEBI:29105"/>
        <label>1</label>
    </ligand>
</feature>
<feature type="repeat" description="CXXCXGXG motif" evidence="14">
    <location>
        <begin position="172"/>
        <end position="179"/>
    </location>
</feature>
<dbReference type="Gene3D" id="2.60.260.20">
    <property type="entry name" value="Urease metallochaperone UreE, N-terminal domain"/>
    <property type="match status" value="2"/>
</dbReference>
<feature type="binding site" evidence="14">
    <location>
        <position position="211"/>
    </location>
    <ligand>
        <name>Zn(2+)</name>
        <dbReference type="ChEBI" id="CHEBI:29105"/>
        <label>1</label>
    </ligand>
</feature>
<dbReference type="CDD" id="cd06257">
    <property type="entry name" value="DnaJ"/>
    <property type="match status" value="1"/>
</dbReference>
<dbReference type="GO" id="GO:0006260">
    <property type="term" value="P:DNA replication"/>
    <property type="evidence" value="ECO:0007669"/>
    <property type="project" value="UniProtKB-KW"/>
</dbReference>
<keyword evidence="19" id="KW-1185">Reference proteome</keyword>
<dbReference type="GO" id="GO:0009408">
    <property type="term" value="P:response to heat"/>
    <property type="evidence" value="ECO:0007669"/>
    <property type="project" value="InterPro"/>
</dbReference>
<dbReference type="Proteomes" id="UP000478417">
    <property type="component" value="Unassembled WGS sequence"/>
</dbReference>
<dbReference type="CDD" id="cd10747">
    <property type="entry name" value="DnaJ_C"/>
    <property type="match status" value="1"/>
</dbReference>
<protein>
    <recommendedName>
        <fullName evidence="13 14">Chaperone protein DnaJ</fullName>
    </recommendedName>
</protein>
<dbReference type="InterPro" id="IPR001623">
    <property type="entry name" value="DnaJ_domain"/>
</dbReference>
<dbReference type="InterPro" id="IPR036869">
    <property type="entry name" value="J_dom_sf"/>
</dbReference>
<reference evidence="18 19" key="1">
    <citation type="submission" date="2020-02" db="EMBL/GenBank/DDBJ databases">
        <title>Albibacoteraceae fam. nov., the first described family within the subdivision 4 Verrucomicrobia.</title>
        <authorList>
            <person name="Xi F."/>
        </authorList>
    </citation>
    <scope>NUCLEOTIDE SEQUENCE [LARGE SCALE GENOMIC DNA]</scope>
    <source>
        <strain evidence="18 19">CK1056</strain>
    </source>
</reference>
<dbReference type="FunFam" id="2.60.260.20:FF:000004">
    <property type="entry name" value="Molecular chaperone DnaJ"/>
    <property type="match status" value="1"/>
</dbReference>
<dbReference type="InterPro" id="IPR002939">
    <property type="entry name" value="DnaJ_C"/>
</dbReference>
<feature type="repeat" description="CXXCXGXG motif" evidence="14">
    <location>
        <begin position="208"/>
        <end position="215"/>
    </location>
</feature>
<dbReference type="AlphaFoldDB" id="A0A6B2M0F4"/>
<evidence type="ECO:0000256" key="11">
    <source>
        <dbReference type="ARBA" id="ARBA00053423"/>
    </source>
</evidence>
<organism evidence="18 19">
    <name type="scientific">Oceanipulchritudo coccoides</name>
    <dbReference type="NCBI Taxonomy" id="2706888"/>
    <lineage>
        <taxon>Bacteria</taxon>
        <taxon>Pseudomonadati</taxon>
        <taxon>Verrucomicrobiota</taxon>
        <taxon>Opitutia</taxon>
        <taxon>Puniceicoccales</taxon>
        <taxon>Oceanipulchritudinaceae</taxon>
        <taxon>Oceanipulchritudo</taxon>
    </lineage>
</organism>
<keyword evidence="7 14" id="KW-0863">Zinc-finger</keyword>
<proteinExistence type="inferred from homology"/>
<evidence type="ECO:0000256" key="3">
    <source>
        <dbReference type="ARBA" id="ARBA00022490"/>
    </source>
</evidence>
<evidence type="ECO:0000256" key="6">
    <source>
        <dbReference type="ARBA" id="ARBA00022737"/>
    </source>
</evidence>
<dbReference type="Gene3D" id="1.10.287.110">
    <property type="entry name" value="DnaJ domain"/>
    <property type="match status" value="1"/>
</dbReference>
<keyword evidence="9 14" id="KW-0346">Stress response</keyword>
<dbReference type="RefSeq" id="WP_163963878.1">
    <property type="nucleotide sequence ID" value="NZ_JAAGNX010000002.1"/>
</dbReference>
<evidence type="ECO:0000259" key="17">
    <source>
        <dbReference type="PROSITE" id="PS51188"/>
    </source>
</evidence>
<comment type="function">
    <text evidence="11 14">Participates actively in the response to hyperosmotic and heat shock by preventing the aggregation of stress-denatured proteins and by disaggregating proteins, also in an autonomous, DnaK-independent fashion. Unfolded proteins bind initially to DnaJ; upon interaction with the DnaJ-bound protein, DnaK hydrolyzes its bound ATP, resulting in the formation of a stable complex. GrpE releases ADP from DnaK; ATP binding to DnaK triggers the release of the substrate protein, thus completing the reaction cycle. Several rounds of ATP-dependent interactions between DnaJ, DnaK and GrpE are required for fully efficient folding. Also involved, together with DnaK and GrpE, in the DNA replication of plasmids through activation of initiation proteins.</text>
</comment>
<gene>
    <name evidence="14 18" type="primary">dnaJ</name>
    <name evidence="18" type="ORF">G0Q06_07015</name>
</gene>
<keyword evidence="8 14" id="KW-0862">Zinc</keyword>
<feature type="domain" description="J" evidence="16">
    <location>
        <begin position="5"/>
        <end position="70"/>
    </location>
</feature>
<evidence type="ECO:0000256" key="1">
    <source>
        <dbReference type="ARBA" id="ARBA00004496"/>
    </source>
</evidence>
<dbReference type="SUPFAM" id="SSF57938">
    <property type="entry name" value="DnaJ/Hsp40 cysteine-rich domain"/>
    <property type="match status" value="1"/>
</dbReference>
<evidence type="ECO:0000256" key="5">
    <source>
        <dbReference type="ARBA" id="ARBA00022723"/>
    </source>
</evidence>
<dbReference type="GO" id="GO:0005524">
    <property type="term" value="F:ATP binding"/>
    <property type="evidence" value="ECO:0007669"/>
    <property type="project" value="InterPro"/>
</dbReference>
<dbReference type="SUPFAM" id="SSF46565">
    <property type="entry name" value="Chaperone J-domain"/>
    <property type="match status" value="1"/>
</dbReference>
<keyword evidence="3 14" id="KW-0963">Cytoplasm</keyword>
<feature type="repeat" description="CXXCXGXG motif" evidence="14">
    <location>
        <begin position="155"/>
        <end position="162"/>
    </location>
</feature>
<dbReference type="Gene3D" id="2.10.230.10">
    <property type="entry name" value="Heat shock protein DnaJ, cysteine-rich domain"/>
    <property type="match status" value="1"/>
</dbReference>
<evidence type="ECO:0000256" key="8">
    <source>
        <dbReference type="ARBA" id="ARBA00022833"/>
    </source>
</evidence>
<dbReference type="GO" id="GO:0005737">
    <property type="term" value="C:cytoplasm"/>
    <property type="evidence" value="ECO:0007669"/>
    <property type="project" value="UniProtKB-SubCell"/>
</dbReference>
<keyword evidence="4 14" id="KW-0235">DNA replication</keyword>
<dbReference type="GO" id="GO:0051082">
    <property type="term" value="F:unfolded protein binding"/>
    <property type="evidence" value="ECO:0007669"/>
    <property type="project" value="UniProtKB-UniRule"/>
</dbReference>
<evidence type="ECO:0000256" key="13">
    <source>
        <dbReference type="ARBA" id="ARBA00067609"/>
    </source>
</evidence>
<keyword evidence="6 14" id="KW-0677">Repeat</keyword>
<dbReference type="InterPro" id="IPR018253">
    <property type="entry name" value="DnaJ_domain_CS"/>
</dbReference>
<evidence type="ECO:0000256" key="2">
    <source>
        <dbReference type="ARBA" id="ARBA00011738"/>
    </source>
</evidence>
<evidence type="ECO:0000256" key="7">
    <source>
        <dbReference type="ARBA" id="ARBA00022771"/>
    </source>
</evidence>
<dbReference type="InterPro" id="IPR008971">
    <property type="entry name" value="HSP40/DnaJ_pept-bd"/>
</dbReference>
<name>A0A6B2M0F4_9BACT</name>
<dbReference type="InterPro" id="IPR036410">
    <property type="entry name" value="HSP_DnaJ_Cys-rich_dom_sf"/>
</dbReference>
<feature type="domain" description="CR-type" evidence="17">
    <location>
        <begin position="142"/>
        <end position="220"/>
    </location>
</feature>
<sequence length="382" mass="40943">MAKHDYYELLGVGRDATPEQIKKAYRKKAVEFHPDKHKGDKGMEEKFKEVSEAYEVLKDADKKAAYDRYGHAAFEQGGAGMRGGAGGGFHDPFDIFREVFGGSAFDDFFGGGGGGSRGSQANQGGSDLRYDIEISLVDAYKGVEKEVSYRTAVACSHCSGSGAEPGSRVVNCSTCGGAGRVVSSRGFFQVQQACPSCNGAGRMPEKRCGSCNGDGRVVKNKKVKIHVPAGIATGQKLRSAGNGEAGVMGGPAGDLYVVVHVKEHNIFERHGDDLYCDVPIKFTLAALGGTIEVPTLSNTSGRVSLKIPAGTQNGTVFKLRDRGMPSLRGGTKGNQFARVHIEVPKKLKSDQRELLEKFAQVSGDADNPMEESFWDKAKKIFD</sequence>
<feature type="repeat" description="CXXCXGXG motif" evidence="14">
    <location>
        <begin position="194"/>
        <end position="201"/>
    </location>
</feature>
<dbReference type="CDD" id="cd10719">
    <property type="entry name" value="DnaJ_zf"/>
    <property type="match status" value="1"/>
</dbReference>
<comment type="domain">
    <text evidence="14">The J domain is necessary and sufficient to stimulate DnaK ATPase activity. Zinc center 1 plays an important role in the autonomous, DnaK-independent chaperone activity of DnaJ. Zinc center 2 is essential for interaction with DnaK and for DnaJ activity.</text>
</comment>
<comment type="subunit">
    <text evidence="2 14">Homodimer.</text>
</comment>
<dbReference type="Pfam" id="PF00226">
    <property type="entry name" value="DnaJ"/>
    <property type="match status" value="1"/>
</dbReference>
<comment type="caution">
    <text evidence="18">The sequence shown here is derived from an EMBL/GenBank/DDBJ whole genome shotgun (WGS) entry which is preliminary data.</text>
</comment>
<comment type="similarity">
    <text evidence="12 14">Belongs to the DnaJ family.</text>
</comment>
<accession>A0A6B2M0F4</accession>
<evidence type="ECO:0000256" key="10">
    <source>
        <dbReference type="ARBA" id="ARBA00023186"/>
    </source>
</evidence>
<evidence type="ECO:0000256" key="15">
    <source>
        <dbReference type="PROSITE-ProRule" id="PRU00546"/>
    </source>
</evidence>
<dbReference type="GO" id="GO:0008270">
    <property type="term" value="F:zinc ion binding"/>
    <property type="evidence" value="ECO:0007669"/>
    <property type="project" value="UniProtKB-UniRule"/>
</dbReference>
<dbReference type="NCBIfam" id="NF008035">
    <property type="entry name" value="PRK10767.1"/>
    <property type="match status" value="1"/>
</dbReference>